<dbReference type="eggNOG" id="COG1470">
    <property type="taxonomic scope" value="Bacteria"/>
</dbReference>
<dbReference type="Gene3D" id="2.50.20.10">
    <property type="entry name" value="Lipoprotein localisation LolA/LolB/LppX"/>
    <property type="match status" value="1"/>
</dbReference>
<evidence type="ECO:0000313" key="1">
    <source>
        <dbReference type="EMBL" id="ACU05820.1"/>
    </source>
</evidence>
<accession>C6XU27</accession>
<proteinExistence type="predicted"/>
<gene>
    <name evidence="1" type="ordered locus">Phep_3629</name>
</gene>
<name>C6XU27_PEDHD</name>
<dbReference type="HOGENOM" id="CLU_015931_0_0_10"/>
<sequence>MKKLFLTLALFILTITTLLAQQFKLSGSIKDTEGQPVSFASVYLKNTTKGTSANIDGFYRLAIDRGSFTIVYKAIGYKAIEKEITISGDVSENIILSPEAYTLTGVTISANAEDPAYAIIRQAIKNRKTHLTEVPAYTSNVYIKGVQKLVGAPKKVFGRDVQKMLDLDTNRKGILYLSESTSTFAFQRPDKIHEEMISSKIAGRNNAFSFNKASDLIINFYENILLEDKLSSRGFVSPISDNAFLYYRYKLLGVNTENGITVNKIQLIPRRDHDPVFRGIIYISDDSWHLVNAEVYLTKNTGINLLDTLNITQQFLKVENTYMPSNINFRFNGNVFGFKFEGYYIGVYSNYNIRPDFPKNYFTGEILKISRAVNKKDSLFWLNNRPIPLTQEESRDYVRKDSIAVLKTSKRYLDSLERVNNKFGLVKLAVTGYTINNRFERKYYKFDPLYRSIFYNTVEGFALKYGVTYTKGLQDRSYYNIRPEARYGFSNKTFTGSLAANYYYNPVKRANISFSAGSGIYDLNNYGSMSLLGNSINSLFFETNFSKFYKKEFVNIGATKELANGLQATLGLDYSRNTNLINTTHFKIKDLKGEEFTSNNPFTPETETPLFPTYRALTLNATLNYTIGQEFITRPDGKFYQPSKYPVIELSYKKGIHNVLSSDVNYDLASLEVSQNRISSGLWGYSSFVAGVGKFLNNNKVFYPEFKHFRGNNSLFSTPDLRKFLFLDFYIFSTDREYLEAHFEHNFSGLLTNKVPLLRKLKLEELVGASYLSQPLKRNYTEFYFGLQRLIFRAAYGFAYDGSKRVEHGFRFSYGF</sequence>
<dbReference type="Pfam" id="PF13715">
    <property type="entry name" value="CarbopepD_reg_2"/>
    <property type="match status" value="1"/>
</dbReference>
<dbReference type="InterPro" id="IPR008969">
    <property type="entry name" value="CarboxyPept-like_regulatory"/>
</dbReference>
<protein>
    <recommendedName>
        <fullName evidence="3">Carboxypeptidase-like regulatory domain-containing protein</fullName>
    </recommendedName>
</protein>
<dbReference type="KEGG" id="phe:Phep_3629"/>
<dbReference type="OrthoDB" id="983143at2"/>
<dbReference type="Gene3D" id="2.60.40.1120">
    <property type="entry name" value="Carboxypeptidase-like, regulatory domain"/>
    <property type="match status" value="1"/>
</dbReference>
<dbReference type="STRING" id="485917.Phep_3629"/>
<dbReference type="Pfam" id="PF18939">
    <property type="entry name" value="DUF5686"/>
    <property type="match status" value="1"/>
</dbReference>
<keyword evidence="2" id="KW-1185">Reference proteome</keyword>
<evidence type="ECO:0000313" key="2">
    <source>
        <dbReference type="Proteomes" id="UP000000852"/>
    </source>
</evidence>
<dbReference type="EMBL" id="CP001681">
    <property type="protein sequence ID" value="ACU05820.1"/>
    <property type="molecule type" value="Genomic_DNA"/>
</dbReference>
<dbReference type="InterPro" id="IPR043741">
    <property type="entry name" value="DUF5686"/>
</dbReference>
<evidence type="ECO:0008006" key="3">
    <source>
        <dbReference type="Google" id="ProtNLM"/>
    </source>
</evidence>
<organism evidence="1 2">
    <name type="scientific">Pedobacter heparinus (strain ATCC 13125 / DSM 2366 / CIP 104194 / JCM 7457 / NBRC 12017 / NCIMB 9290 / NRRL B-14731 / HIM 762-3)</name>
    <dbReference type="NCBI Taxonomy" id="485917"/>
    <lineage>
        <taxon>Bacteria</taxon>
        <taxon>Pseudomonadati</taxon>
        <taxon>Bacteroidota</taxon>
        <taxon>Sphingobacteriia</taxon>
        <taxon>Sphingobacteriales</taxon>
        <taxon>Sphingobacteriaceae</taxon>
        <taxon>Pedobacter</taxon>
    </lineage>
</organism>
<reference evidence="1 2" key="1">
    <citation type="journal article" date="2009" name="Stand. Genomic Sci.">
        <title>Complete genome sequence of Pedobacter heparinus type strain (HIM 762-3).</title>
        <authorList>
            <person name="Han C."/>
            <person name="Spring S."/>
            <person name="Lapidus A."/>
            <person name="Del Rio T.G."/>
            <person name="Tice H."/>
            <person name="Copeland A."/>
            <person name="Cheng J.F."/>
            <person name="Lucas S."/>
            <person name="Chen F."/>
            <person name="Nolan M."/>
            <person name="Bruce D."/>
            <person name="Goodwin L."/>
            <person name="Pitluck S."/>
            <person name="Ivanova N."/>
            <person name="Mavromatis K."/>
            <person name="Mikhailova N."/>
            <person name="Pati A."/>
            <person name="Chen A."/>
            <person name="Palaniappan K."/>
            <person name="Land M."/>
            <person name="Hauser L."/>
            <person name="Chang Y.J."/>
            <person name="Jeffries C.C."/>
            <person name="Saunders E."/>
            <person name="Chertkov O."/>
            <person name="Brettin T."/>
            <person name="Goker M."/>
            <person name="Rohde M."/>
            <person name="Bristow J."/>
            <person name="Eisen J.A."/>
            <person name="Markowitz V."/>
            <person name="Hugenholtz P."/>
            <person name="Kyrpides N.C."/>
            <person name="Klenk H.P."/>
            <person name="Detter J.C."/>
        </authorList>
    </citation>
    <scope>NUCLEOTIDE SEQUENCE [LARGE SCALE GENOMIC DNA]</scope>
    <source>
        <strain evidence="2">ATCC 13125 / DSM 2366 / CIP 104194 / JCM 7457 / NBRC 12017 / NCIMB 9290 / NRRL B-14731 / HIM 762-3</strain>
    </source>
</reference>
<dbReference type="Proteomes" id="UP000000852">
    <property type="component" value="Chromosome"/>
</dbReference>
<dbReference type="RefSeq" id="WP_015809429.1">
    <property type="nucleotide sequence ID" value="NC_013061.1"/>
</dbReference>
<dbReference type="AlphaFoldDB" id="C6XU27"/>
<dbReference type="SUPFAM" id="SSF49464">
    <property type="entry name" value="Carboxypeptidase regulatory domain-like"/>
    <property type="match status" value="1"/>
</dbReference>